<dbReference type="InterPro" id="IPR001054">
    <property type="entry name" value="A/G_cyclase"/>
</dbReference>
<keyword evidence="1" id="KW-0472">Membrane</keyword>
<comment type="caution">
    <text evidence="3">The sequence shown here is derived from an EMBL/GenBank/DDBJ whole genome shotgun (WGS) entry which is preliminary data.</text>
</comment>
<gene>
    <name evidence="3" type="ORF">C8D93_103422</name>
</gene>
<feature type="transmembrane region" description="Helical" evidence="1">
    <location>
        <begin position="175"/>
        <end position="191"/>
    </location>
</feature>
<dbReference type="OrthoDB" id="9806704at2"/>
<dbReference type="Gene3D" id="3.30.70.1230">
    <property type="entry name" value="Nucleotide cyclase"/>
    <property type="match status" value="1"/>
</dbReference>
<feature type="transmembrane region" description="Helical" evidence="1">
    <location>
        <begin position="197"/>
        <end position="217"/>
    </location>
</feature>
<dbReference type="EMBL" id="QICN01000003">
    <property type="protein sequence ID" value="PXV69846.1"/>
    <property type="molecule type" value="Genomic_DNA"/>
</dbReference>
<feature type="transmembrane region" description="Helical" evidence="1">
    <location>
        <begin position="6"/>
        <end position="23"/>
    </location>
</feature>
<keyword evidence="4" id="KW-1185">Reference proteome</keyword>
<dbReference type="InterPro" id="IPR050697">
    <property type="entry name" value="Adenylyl/Guanylyl_Cyclase_3/4"/>
</dbReference>
<dbReference type="Proteomes" id="UP000248330">
    <property type="component" value="Unassembled WGS sequence"/>
</dbReference>
<evidence type="ECO:0000313" key="4">
    <source>
        <dbReference type="Proteomes" id="UP000248330"/>
    </source>
</evidence>
<protein>
    <submittedName>
        <fullName evidence="3">Class 3 adenylate cyclase</fullName>
    </submittedName>
</protein>
<dbReference type="CDD" id="cd07302">
    <property type="entry name" value="CHD"/>
    <property type="match status" value="1"/>
</dbReference>
<dbReference type="SUPFAM" id="SSF55073">
    <property type="entry name" value="Nucleotide cyclase"/>
    <property type="match status" value="1"/>
</dbReference>
<feature type="transmembrane region" description="Helical" evidence="1">
    <location>
        <begin position="141"/>
        <end position="163"/>
    </location>
</feature>
<dbReference type="PANTHER" id="PTHR43081:SF20">
    <property type="entry name" value="TWO-COMPONENT RESPONSE REGULATOR"/>
    <property type="match status" value="1"/>
</dbReference>
<feature type="domain" description="Guanylate cyclase" evidence="2">
    <location>
        <begin position="254"/>
        <end position="385"/>
    </location>
</feature>
<evidence type="ECO:0000259" key="2">
    <source>
        <dbReference type="PROSITE" id="PS50125"/>
    </source>
</evidence>
<dbReference type="RefSeq" id="WP_110264742.1">
    <property type="nucleotide sequence ID" value="NZ_CAWNXA010000003.1"/>
</dbReference>
<proteinExistence type="predicted"/>
<dbReference type="Pfam" id="PF00211">
    <property type="entry name" value="Guanylate_cyc"/>
    <property type="match status" value="1"/>
</dbReference>
<dbReference type="PANTHER" id="PTHR43081">
    <property type="entry name" value="ADENYLATE CYCLASE, TERMINAL-DIFFERENTIATION SPECIFIC-RELATED"/>
    <property type="match status" value="1"/>
</dbReference>
<dbReference type="InterPro" id="IPR029787">
    <property type="entry name" value="Nucleotide_cyclase"/>
</dbReference>
<feature type="transmembrane region" description="Helical" evidence="1">
    <location>
        <begin position="32"/>
        <end position="54"/>
    </location>
</feature>
<dbReference type="PROSITE" id="PS50125">
    <property type="entry name" value="GUANYLATE_CYCLASE_2"/>
    <property type="match status" value="1"/>
</dbReference>
<organism evidence="3 4">
    <name type="scientific">Sinimarinibacterium flocculans</name>
    <dbReference type="NCBI Taxonomy" id="985250"/>
    <lineage>
        <taxon>Bacteria</taxon>
        <taxon>Pseudomonadati</taxon>
        <taxon>Pseudomonadota</taxon>
        <taxon>Gammaproteobacteria</taxon>
        <taxon>Nevskiales</taxon>
        <taxon>Nevskiaceae</taxon>
        <taxon>Sinimarinibacterium</taxon>
    </lineage>
</organism>
<reference evidence="3 4" key="1">
    <citation type="submission" date="2018-04" db="EMBL/GenBank/DDBJ databases">
        <title>Genomic Encyclopedia of Type Strains, Phase IV (KMG-IV): sequencing the most valuable type-strain genomes for metagenomic binning, comparative biology and taxonomic classification.</title>
        <authorList>
            <person name="Goeker M."/>
        </authorList>
    </citation>
    <scope>NUCLEOTIDE SEQUENCE [LARGE SCALE GENOMIC DNA]</scope>
    <source>
        <strain evidence="3 4">DSM 104150</strain>
    </source>
</reference>
<keyword evidence="1" id="KW-1133">Transmembrane helix</keyword>
<accession>A0A318EGK5</accession>
<dbReference type="AlphaFoldDB" id="A0A318EGK5"/>
<dbReference type="GO" id="GO:0006171">
    <property type="term" value="P:cAMP biosynthetic process"/>
    <property type="evidence" value="ECO:0007669"/>
    <property type="project" value="TreeGrafter"/>
</dbReference>
<sequence>MDLNADVLVSLVALGMGIAFVSADRNSPASRALAAGFAFIGLSILLNVVVMAAWPVPPAWSGWFAWPEALAIVCVLEWILRVRRTLPVAPGVDTRAGDRALRVGQLCGLFYGIASVLEPELRLQAFIRAGELPRFYLTPGFWLFMGPVLLAMLAGLAGILLLLNRRPDRAEAVRVVAMALATPMFVAGFVLPIDYAALVVVIGEMIFLVGAVHYHVLQGQRGQFMSRFLSPQVARLVSERGLDQAMRESSREISVVCCDLRGFTRYAAAHPSSQVLAVLREYYDDVGCEAASFGATIKDFAGDGVLILVGAPLPVAYHAARAIELAQRIRVVGAALCGRWERPGHRLGIGVGVATGMVTVGIIGSASRLEYTAVGSAVNLASRLCELAGDGEILVDARTAELAGDPPLLQSRPPAALKGFAGPVAHHAVPA</sequence>
<dbReference type="GO" id="GO:0004016">
    <property type="term" value="F:adenylate cyclase activity"/>
    <property type="evidence" value="ECO:0007669"/>
    <property type="project" value="UniProtKB-ARBA"/>
</dbReference>
<dbReference type="GO" id="GO:0035556">
    <property type="term" value="P:intracellular signal transduction"/>
    <property type="evidence" value="ECO:0007669"/>
    <property type="project" value="InterPro"/>
</dbReference>
<evidence type="ECO:0000256" key="1">
    <source>
        <dbReference type="SAM" id="Phobius"/>
    </source>
</evidence>
<evidence type="ECO:0000313" key="3">
    <source>
        <dbReference type="EMBL" id="PXV69846.1"/>
    </source>
</evidence>
<dbReference type="SMART" id="SM00044">
    <property type="entry name" value="CYCc"/>
    <property type="match status" value="1"/>
</dbReference>
<name>A0A318EGK5_9GAMM</name>
<keyword evidence="1" id="KW-0812">Transmembrane</keyword>